<evidence type="ECO:0000313" key="1">
    <source>
        <dbReference type="EMBL" id="TEU34446.1"/>
    </source>
</evidence>
<proteinExistence type="predicted"/>
<dbReference type="EMBL" id="SNSQ01000074">
    <property type="protein sequence ID" value="TEU34446.1"/>
    <property type="molecule type" value="Genomic_DNA"/>
</dbReference>
<accession>A0AAX2REU2</accession>
<evidence type="ECO:0000313" key="2">
    <source>
        <dbReference type="Proteomes" id="UP000298234"/>
    </source>
</evidence>
<reference evidence="1 2" key="1">
    <citation type="submission" date="2019-03" db="EMBL/GenBank/DDBJ databases">
        <title>Burkholderia cepacia outbreak.</title>
        <authorList>
            <person name="Farzana R."/>
            <person name="Walsh T.R."/>
        </authorList>
    </citation>
    <scope>NUCLEOTIDE SEQUENCE [LARGE SCALE GENOMIC DNA]</scope>
    <source>
        <strain evidence="2">d13</strain>
    </source>
</reference>
<comment type="caution">
    <text evidence="1">The sequence shown here is derived from an EMBL/GenBank/DDBJ whole genome shotgun (WGS) entry which is preliminary data.</text>
</comment>
<dbReference type="AlphaFoldDB" id="A0AAX2REU2"/>
<protein>
    <submittedName>
        <fullName evidence="1">Uncharacterized protein</fullName>
    </submittedName>
</protein>
<sequence length="133" mass="14442">MKQPDGNPASGQGRLVTVDHAIEAMTCNATATRARRDGEKWAAAAEYHASMLGREDFRRKRDAPPPQFHHYPQLEDAWRKGHHDAEVSVLLDGLGRPASIPTCVNVVGSTDICGQIPKGKGKSCDLCGRVGRL</sequence>
<name>A0AAX2REU2_BURCE</name>
<gene>
    <name evidence="1" type="ORF">E3D37_39220</name>
</gene>
<dbReference type="RefSeq" id="WP_134257669.1">
    <property type="nucleotide sequence ID" value="NZ_SNSH01000083.1"/>
</dbReference>
<organism evidence="1 2">
    <name type="scientific">Burkholderia cepacia</name>
    <name type="common">Pseudomonas cepacia</name>
    <dbReference type="NCBI Taxonomy" id="292"/>
    <lineage>
        <taxon>Bacteria</taxon>
        <taxon>Pseudomonadati</taxon>
        <taxon>Pseudomonadota</taxon>
        <taxon>Betaproteobacteria</taxon>
        <taxon>Burkholderiales</taxon>
        <taxon>Burkholderiaceae</taxon>
        <taxon>Burkholderia</taxon>
        <taxon>Burkholderia cepacia complex</taxon>
    </lineage>
</organism>
<dbReference type="Proteomes" id="UP000298234">
    <property type="component" value="Unassembled WGS sequence"/>
</dbReference>